<dbReference type="Proteomes" id="UP000465220">
    <property type="component" value="Unassembled WGS sequence"/>
</dbReference>
<reference evidence="5 8" key="3">
    <citation type="submission" date="2020-01" db="EMBL/GenBank/DDBJ databases">
        <title>Draft genome sequence of Aspergillus lentulus IFM 60648.</title>
        <authorList>
            <person name="Takahashi H."/>
            <person name="Yaguchi T."/>
        </authorList>
    </citation>
    <scope>NUCLEOTIDE SEQUENCE [LARGE SCALE GENOMIC DNA]</scope>
    <source>
        <strain evidence="5 8">IFM 60648</strain>
    </source>
</reference>
<dbReference type="EMBL" id="JAAAPU010000072">
    <property type="protein sequence ID" value="KAF4203788.1"/>
    <property type="molecule type" value="Genomic_DNA"/>
</dbReference>
<accession>A0AAN5YLL6</accession>
<feature type="domain" description="Major facilitator superfamily (MFS) profile" evidence="3">
    <location>
        <begin position="1"/>
        <end position="92"/>
    </location>
</feature>
<protein>
    <recommendedName>
        <fullName evidence="3">Major facilitator superfamily (MFS) profile domain-containing protein</fullName>
    </recommendedName>
</protein>
<dbReference type="GO" id="GO:0022857">
    <property type="term" value="F:transmembrane transporter activity"/>
    <property type="evidence" value="ECO:0007669"/>
    <property type="project" value="InterPro"/>
</dbReference>
<evidence type="ECO:0000313" key="8">
    <source>
        <dbReference type="Proteomes" id="UP000465220"/>
    </source>
</evidence>
<dbReference type="EMBL" id="BLKI01000065">
    <property type="protein sequence ID" value="GFF88810.1"/>
    <property type="molecule type" value="Genomic_DNA"/>
</dbReference>
<dbReference type="Proteomes" id="UP000649114">
    <property type="component" value="Unassembled WGS sequence"/>
</dbReference>
<dbReference type="SUPFAM" id="SSF103473">
    <property type="entry name" value="MFS general substrate transporter"/>
    <property type="match status" value="1"/>
</dbReference>
<evidence type="ECO:0000256" key="2">
    <source>
        <dbReference type="SAM" id="Phobius"/>
    </source>
</evidence>
<reference evidence="6" key="4">
    <citation type="submission" date="2020-04" db="EMBL/GenBank/DDBJ databases">
        <authorList>
            <person name="Santos R.A.C."/>
            <person name="Steenwyk J.L."/>
            <person name="Rivero-Menendez O."/>
            <person name="Mead M.E."/>
            <person name="Silva L.P."/>
            <person name="Bastos R.W."/>
            <person name="Alastruey-Izquierdo A."/>
            <person name="Goldman G.H."/>
            <person name="Rokas A."/>
        </authorList>
    </citation>
    <scope>NUCLEOTIDE SEQUENCE</scope>
    <source>
        <strain evidence="6">CNM-CM8927</strain>
    </source>
</reference>
<evidence type="ECO:0000256" key="1">
    <source>
        <dbReference type="ARBA" id="ARBA00004141"/>
    </source>
</evidence>
<feature type="transmembrane region" description="Helical" evidence="2">
    <location>
        <begin position="61"/>
        <end position="83"/>
    </location>
</feature>
<comment type="caution">
    <text evidence="6">The sequence shown here is derived from an EMBL/GenBank/DDBJ whole genome shotgun (WGS) entry which is preliminary data.</text>
</comment>
<comment type="subcellular location">
    <subcellularLocation>
        <location evidence="1">Membrane</location>
        <topology evidence="1">Multi-pass membrane protein</topology>
    </subcellularLocation>
</comment>
<keyword evidence="2" id="KW-1133">Transmembrane helix</keyword>
<gene>
    <name evidence="4" type="ORF">ALT_7525</name>
    <name evidence="6" type="ORF">CNMCM8927_008369</name>
    <name evidence="5" type="ORF">IFM60648_08516</name>
</gene>
<evidence type="ECO:0000313" key="5">
    <source>
        <dbReference type="EMBL" id="GFF88810.1"/>
    </source>
</evidence>
<dbReference type="InterPro" id="IPR036259">
    <property type="entry name" value="MFS_trans_sf"/>
</dbReference>
<evidence type="ECO:0000313" key="6">
    <source>
        <dbReference type="EMBL" id="KAF4203788.1"/>
    </source>
</evidence>
<keyword evidence="2" id="KW-0472">Membrane</keyword>
<reference evidence="6" key="2">
    <citation type="journal article" date="2020" name="bioRxiv">
        <title>Genomic and phenotypic heterogeneity of clinical isolates of the human pathogens Aspergillus fumigatus, Aspergillus lentulus and Aspergillus fumigatiaffinis.</title>
        <authorList>
            <person name="dos Santos R.A.C."/>
            <person name="Steenwyk J.L."/>
            <person name="Rivero-Menendez O."/>
            <person name="Mead M.E."/>
            <person name="Silva L.P."/>
            <person name="Bastos R.W."/>
            <person name="Alastruey-Izquierdo A."/>
            <person name="Goldman G.H."/>
            <person name="Rokas A."/>
        </authorList>
    </citation>
    <scope>NUCLEOTIDE SEQUENCE</scope>
    <source>
        <strain evidence="6">CNM-CM8927</strain>
    </source>
</reference>
<sequence length="92" mass="9415">MFIIACTVSGISEFAVWIPAKHSSITIGFAIMFGFASGAFIGLSGALPVSVSPPPEMGYRLGVVFLAISIPALIMAPIGGAILQNSAMAGWT</sequence>
<evidence type="ECO:0000259" key="3">
    <source>
        <dbReference type="PROSITE" id="PS50850"/>
    </source>
</evidence>
<name>A0AAN5YLL6_ASPLE</name>
<keyword evidence="2" id="KW-0812">Transmembrane</keyword>
<evidence type="ECO:0000313" key="4">
    <source>
        <dbReference type="EMBL" id="GAQ10204.1"/>
    </source>
</evidence>
<dbReference type="AlphaFoldDB" id="A0AAN5YLL6"/>
<proteinExistence type="predicted"/>
<keyword evidence="8" id="KW-1185">Reference proteome</keyword>
<dbReference type="PROSITE" id="PS50850">
    <property type="entry name" value="MFS"/>
    <property type="match status" value="1"/>
</dbReference>
<reference evidence="4 7" key="1">
    <citation type="submission" date="2015-11" db="EMBL/GenBank/DDBJ databases">
        <title>Aspergillus lentulus strain IFM 54703T.</title>
        <authorList>
            <person name="Kusuya Y."/>
            <person name="Sakai K."/>
            <person name="Kamei K."/>
            <person name="Takahashi H."/>
            <person name="Yaguchi T."/>
        </authorList>
    </citation>
    <scope>NUCLEOTIDE SEQUENCE [LARGE SCALE GENOMIC DNA]</scope>
    <source>
        <strain evidence="4 7">IFM 54703</strain>
    </source>
</reference>
<dbReference type="InterPro" id="IPR020846">
    <property type="entry name" value="MFS_dom"/>
</dbReference>
<dbReference type="EMBL" id="BCLY01000016">
    <property type="protein sequence ID" value="GAQ10204.1"/>
    <property type="molecule type" value="Genomic_DNA"/>
</dbReference>
<evidence type="ECO:0000313" key="7">
    <source>
        <dbReference type="Proteomes" id="UP000051487"/>
    </source>
</evidence>
<evidence type="ECO:0000313" key="9">
    <source>
        <dbReference type="Proteomes" id="UP000649114"/>
    </source>
</evidence>
<dbReference type="GO" id="GO:0016020">
    <property type="term" value="C:membrane"/>
    <property type="evidence" value="ECO:0007669"/>
    <property type="project" value="UniProtKB-SubCell"/>
</dbReference>
<dbReference type="Proteomes" id="UP000051487">
    <property type="component" value="Unassembled WGS sequence"/>
</dbReference>
<organism evidence="6 9">
    <name type="scientific">Aspergillus lentulus</name>
    <dbReference type="NCBI Taxonomy" id="293939"/>
    <lineage>
        <taxon>Eukaryota</taxon>
        <taxon>Fungi</taxon>
        <taxon>Dikarya</taxon>
        <taxon>Ascomycota</taxon>
        <taxon>Pezizomycotina</taxon>
        <taxon>Eurotiomycetes</taxon>
        <taxon>Eurotiomycetidae</taxon>
        <taxon>Eurotiales</taxon>
        <taxon>Aspergillaceae</taxon>
        <taxon>Aspergillus</taxon>
        <taxon>Aspergillus subgen. Fumigati</taxon>
    </lineage>
</organism>
<feature type="transmembrane region" description="Helical" evidence="2">
    <location>
        <begin position="25"/>
        <end position="49"/>
    </location>
</feature>